<name>A0A2Z7CAX0_9LAMI</name>
<evidence type="ECO:0000256" key="1">
    <source>
        <dbReference type="SAM" id="MobiDB-lite"/>
    </source>
</evidence>
<reference evidence="2 3" key="1">
    <citation type="journal article" date="2015" name="Proc. Natl. Acad. Sci. U.S.A.">
        <title>The resurrection genome of Boea hygrometrica: A blueprint for survival of dehydration.</title>
        <authorList>
            <person name="Xiao L."/>
            <person name="Yang G."/>
            <person name="Zhang L."/>
            <person name="Yang X."/>
            <person name="Zhao S."/>
            <person name="Ji Z."/>
            <person name="Zhou Q."/>
            <person name="Hu M."/>
            <person name="Wang Y."/>
            <person name="Chen M."/>
            <person name="Xu Y."/>
            <person name="Jin H."/>
            <person name="Xiao X."/>
            <person name="Hu G."/>
            <person name="Bao F."/>
            <person name="Hu Y."/>
            <person name="Wan P."/>
            <person name="Li L."/>
            <person name="Deng X."/>
            <person name="Kuang T."/>
            <person name="Xiang C."/>
            <person name="Zhu J.K."/>
            <person name="Oliver M.J."/>
            <person name="He Y."/>
        </authorList>
    </citation>
    <scope>NUCLEOTIDE SEQUENCE [LARGE SCALE GENOMIC DNA]</scope>
    <source>
        <strain evidence="3">cv. XS01</strain>
    </source>
</reference>
<dbReference type="EMBL" id="KQ999373">
    <property type="protein sequence ID" value="KZV41800.1"/>
    <property type="molecule type" value="Genomic_DNA"/>
</dbReference>
<evidence type="ECO:0000313" key="2">
    <source>
        <dbReference type="EMBL" id="KZV41800.1"/>
    </source>
</evidence>
<proteinExistence type="predicted"/>
<gene>
    <name evidence="2" type="ORF">F511_32531</name>
</gene>
<feature type="region of interest" description="Disordered" evidence="1">
    <location>
        <begin position="120"/>
        <end position="145"/>
    </location>
</feature>
<dbReference type="Proteomes" id="UP000250235">
    <property type="component" value="Unassembled WGS sequence"/>
</dbReference>
<sequence>MCVDVGRGGRRSGDGMMPVAVGDEVVTRPVILGKIFGVGGRGRGRRGAPVTTVIRGSWSAREAAAGGDVPESLFDFGVFWRRETCVPQYFCLLMERGEASVIIVAFCNFVCDVPRQSGDDDAQKSLKRGQEVETGAQHNVSGGGHLFVDGVNRRDRAGSFWDLSDPDLREERSRNSESKLHEEIAMFHEELLKKQKESDEKSKSSDTLRVELEEKSKSYEILWQELQQLEEKYSVELTTGEHFLNSAMGKTLLTSTMEKAIEGYRASSSFRDEVLQQALTIHDQVVIDCRRQVLRETELVSEDTFVNDRA</sequence>
<evidence type="ECO:0000313" key="3">
    <source>
        <dbReference type="Proteomes" id="UP000250235"/>
    </source>
</evidence>
<feature type="compositionally biased region" description="Basic and acidic residues" evidence="1">
    <location>
        <begin position="120"/>
        <end position="131"/>
    </location>
</feature>
<dbReference type="OrthoDB" id="928678at2759"/>
<protein>
    <submittedName>
        <fullName evidence="2">Uncharacterized protein</fullName>
    </submittedName>
</protein>
<dbReference type="AlphaFoldDB" id="A0A2Z7CAX0"/>
<accession>A0A2Z7CAX0</accession>
<organism evidence="2 3">
    <name type="scientific">Dorcoceras hygrometricum</name>
    <dbReference type="NCBI Taxonomy" id="472368"/>
    <lineage>
        <taxon>Eukaryota</taxon>
        <taxon>Viridiplantae</taxon>
        <taxon>Streptophyta</taxon>
        <taxon>Embryophyta</taxon>
        <taxon>Tracheophyta</taxon>
        <taxon>Spermatophyta</taxon>
        <taxon>Magnoliopsida</taxon>
        <taxon>eudicotyledons</taxon>
        <taxon>Gunneridae</taxon>
        <taxon>Pentapetalae</taxon>
        <taxon>asterids</taxon>
        <taxon>lamiids</taxon>
        <taxon>Lamiales</taxon>
        <taxon>Gesneriaceae</taxon>
        <taxon>Didymocarpoideae</taxon>
        <taxon>Trichosporeae</taxon>
        <taxon>Loxocarpinae</taxon>
        <taxon>Dorcoceras</taxon>
    </lineage>
</organism>
<keyword evidence="3" id="KW-1185">Reference proteome</keyword>